<feature type="coiled-coil region" evidence="1">
    <location>
        <begin position="320"/>
        <end position="358"/>
    </location>
</feature>
<dbReference type="Proteomes" id="UP000255414">
    <property type="component" value="Chromosome 30"/>
</dbReference>
<evidence type="ECO:0000313" key="4">
    <source>
        <dbReference type="Proteomes" id="UP000255414"/>
    </source>
</evidence>
<organism evidence="3 4">
    <name type="scientific">Leishmania infantum</name>
    <dbReference type="NCBI Taxonomy" id="5671"/>
    <lineage>
        <taxon>Eukaryota</taxon>
        <taxon>Discoba</taxon>
        <taxon>Euglenozoa</taxon>
        <taxon>Kinetoplastea</taxon>
        <taxon>Metakinetoplastina</taxon>
        <taxon>Trypanosomatida</taxon>
        <taxon>Trypanosomatidae</taxon>
        <taxon>Leishmaniinae</taxon>
        <taxon>Leishmania</taxon>
    </lineage>
</organism>
<name>A0A6L0XVX7_LEIIN</name>
<feature type="region of interest" description="Disordered" evidence="2">
    <location>
        <begin position="569"/>
        <end position="643"/>
    </location>
</feature>
<keyword evidence="1" id="KW-0175">Coiled coil</keyword>
<feature type="coiled-coil region" evidence="1">
    <location>
        <begin position="407"/>
        <end position="434"/>
    </location>
</feature>
<feature type="region of interest" description="Disordered" evidence="2">
    <location>
        <begin position="286"/>
        <end position="312"/>
    </location>
</feature>
<protein>
    <submittedName>
        <fullName evidence="3">Hypothetical_protein_-_conserved</fullName>
    </submittedName>
</protein>
<sequence length="643" mass="69304">MGRFFTSLCLNGVRTSDNVPLHVVDAQTLSLNGKLVAADDVVELALPSKLATAIMSSMAAAPAYAYSIFFLLGSQVHHGRLGDAVVHYIIRNQARHRSALDERQIALRPVVTAPEDRNGTNTAPLQYEECLLFAYDGGATACETLRASDAAETVDEVLRTLSVISLAVFKYKGNKTCAVLVGSHLSTAHMAALLLASRRHVFLYMDESMSAEEMLATTAEMQQVRESLFSFSTPLAVDAERARRTVGSSNGGASPLHMSCTLNALAHTDGEYEVLLAAVSREWAQQQERRSTQHLHGAATAPGDGEAGSVPLPGAFQRELEDARAAQRDAEDALADQRRAHRKEVLLLRAELESAQRSGDDTVVSEVPNGSTVNGRAVSQTFSHSLQQQQQHSHRHHSSDAESSAVVSQLQKALQDARKAQQFAEEKARLLELRQSLTSGSKGAPTGAGDASGAVTSPRPSLRLQPSRATSIAALSPSAAAPPAWEQNLLKQENAALVAEFQRKERAWQQQLLQASAEAAQLKQERATMKATLQLQSQAIAAAQQALVDSRVAQEQEMKQLLERVRVLSQESRSRRRSQTQSADTDKTRGSHAGGDVPDAGVLSPSVRLSRPLQRQATPEPSPVGSPRPKTTASICGIMSPDR</sequence>
<accession>A0A6L0XVX7</accession>
<reference evidence="3" key="1">
    <citation type="submission" date="2020-06" db="EMBL/GenBank/DDBJ databases">
        <authorList>
            <person name="Gonzalez-de la Fuente S."/>
            <person name="Peiro-Pastor R."/>
            <person name="Rastrojo A."/>
            <person name="Moreno J."/>
            <person name="Carrasco-Ramiro F."/>
            <person name="Requena JM."/>
            <person name="Aguado B."/>
        </authorList>
    </citation>
    <scope>NUCLEOTIDE SEQUENCE</scope>
</reference>
<evidence type="ECO:0000313" key="3">
    <source>
        <dbReference type="EMBL" id="CAC9515348.1"/>
    </source>
</evidence>
<feature type="region of interest" description="Disordered" evidence="2">
    <location>
        <begin position="438"/>
        <end position="469"/>
    </location>
</feature>
<proteinExistence type="predicted"/>
<evidence type="ECO:0000256" key="2">
    <source>
        <dbReference type="SAM" id="MobiDB-lite"/>
    </source>
</evidence>
<gene>
    <name evidence="3" type="ORF">LINF_300034600</name>
</gene>
<dbReference type="EMBL" id="LR812963">
    <property type="protein sequence ID" value="CAC9515348.1"/>
    <property type="molecule type" value="Genomic_DNA"/>
</dbReference>
<feature type="region of interest" description="Disordered" evidence="2">
    <location>
        <begin position="380"/>
        <end position="407"/>
    </location>
</feature>
<dbReference type="VEuPathDB" id="TriTrypDB:LINF_300034600"/>
<dbReference type="AlphaFoldDB" id="A0A6L0XVX7"/>
<evidence type="ECO:0000256" key="1">
    <source>
        <dbReference type="SAM" id="Coils"/>
    </source>
</evidence>